<name>A0A0R3WM52_HYDTA</name>
<dbReference type="Gene3D" id="1.20.120.1920">
    <property type="entry name" value="UBAP1 SOUBA domain"/>
    <property type="match status" value="1"/>
</dbReference>
<evidence type="ECO:0000313" key="4">
    <source>
        <dbReference type="Proteomes" id="UP000274429"/>
    </source>
</evidence>
<dbReference type="Proteomes" id="UP000274429">
    <property type="component" value="Unassembled WGS sequence"/>
</dbReference>
<dbReference type="AlphaFoldDB" id="A0A0R3WM52"/>
<dbReference type="OrthoDB" id="2018023at2759"/>
<protein>
    <submittedName>
        <fullName evidence="5">UBA domain-containing protein</fullName>
    </submittedName>
</protein>
<dbReference type="PANTHER" id="PTHR15960">
    <property type="entry name" value="LD44032P"/>
    <property type="match status" value="1"/>
</dbReference>
<dbReference type="GO" id="GO:0000813">
    <property type="term" value="C:ESCRT I complex"/>
    <property type="evidence" value="ECO:0007669"/>
    <property type="project" value="InterPro"/>
</dbReference>
<keyword evidence="4" id="KW-1185">Reference proteome</keyword>
<evidence type="ECO:0000259" key="2">
    <source>
        <dbReference type="PROSITE" id="PS50030"/>
    </source>
</evidence>
<dbReference type="PROSITE" id="PS50030">
    <property type="entry name" value="UBA"/>
    <property type="match status" value="1"/>
</dbReference>
<evidence type="ECO:0000313" key="5">
    <source>
        <dbReference type="WBParaSite" id="TTAC_0000184001-mRNA-1"/>
    </source>
</evidence>
<dbReference type="InterPro" id="IPR015940">
    <property type="entry name" value="UBA"/>
</dbReference>
<dbReference type="GO" id="GO:0043130">
    <property type="term" value="F:ubiquitin binding"/>
    <property type="evidence" value="ECO:0007669"/>
    <property type="project" value="InterPro"/>
</dbReference>
<organism evidence="5">
    <name type="scientific">Hydatigena taeniaeformis</name>
    <name type="common">Feline tapeworm</name>
    <name type="synonym">Taenia taeniaeformis</name>
    <dbReference type="NCBI Taxonomy" id="6205"/>
    <lineage>
        <taxon>Eukaryota</taxon>
        <taxon>Metazoa</taxon>
        <taxon>Spiralia</taxon>
        <taxon>Lophotrochozoa</taxon>
        <taxon>Platyhelminthes</taxon>
        <taxon>Cestoda</taxon>
        <taxon>Eucestoda</taxon>
        <taxon>Cyclophyllidea</taxon>
        <taxon>Taeniidae</taxon>
        <taxon>Hydatigera</taxon>
    </lineage>
</organism>
<feature type="region of interest" description="Disordered" evidence="1">
    <location>
        <begin position="133"/>
        <end position="157"/>
    </location>
</feature>
<dbReference type="InterPro" id="IPR038870">
    <property type="entry name" value="UBAP1"/>
</dbReference>
<evidence type="ECO:0000256" key="1">
    <source>
        <dbReference type="SAM" id="MobiDB-lite"/>
    </source>
</evidence>
<accession>A0A0R3WM52</accession>
<gene>
    <name evidence="3" type="ORF">TTAC_LOCUS1827</name>
</gene>
<evidence type="ECO:0000313" key="3">
    <source>
        <dbReference type="EMBL" id="VDM18567.1"/>
    </source>
</evidence>
<dbReference type="InterPro" id="IPR042575">
    <property type="entry name" value="UBAP1_C"/>
</dbReference>
<proteinExistence type="predicted"/>
<dbReference type="EMBL" id="UYWX01000539">
    <property type="protein sequence ID" value="VDM18567.1"/>
    <property type="molecule type" value="Genomic_DNA"/>
</dbReference>
<dbReference type="WBParaSite" id="TTAC_0000184001-mRNA-1">
    <property type="protein sequence ID" value="TTAC_0000184001-mRNA-1"/>
    <property type="gene ID" value="TTAC_0000184001"/>
</dbReference>
<sequence length="449" mass="50075">YDFDLEREILKGYEEAECEERQEKEQCGSCTEDNWERERPLPLATPQMTMIEPEKTVTTFDEPASSQLQPLLDRSLVEDFEFQGPKDDPFVAAELGTINDLEELRDVLASMSMPSALDVDAKRQPMFSSLKNINFPRLSNDDAPNETPSSAPNSQPNLFLRSFEQFSEEPAKSSTAIEMEPRNSQVHGVLKFDPTSFHNSASPIRFDIDGEIVKSKDSATGSQQLLFERAGRNADEDSNLLLIRNMEATSLPSSYPNSLRAPISLDEEAKSISPVSPTLSEYVVVGHVDDPPIVPRLVKMGFERNKILALYYTSTRHDDALITQLCNWTELEERGFEEEVGKAAVIFSPDDFKKALEFATMVSELSEMGFPLDSVISAVLSSKMDKEEAALHLLDSGKHSDGMPSSTCASNNVALPQSNILDAMVRQAGKKSKKKLRKSHLSSYLNVRH</sequence>
<dbReference type="SUPFAM" id="SSF46934">
    <property type="entry name" value="UBA-like"/>
    <property type="match status" value="1"/>
</dbReference>
<reference evidence="3 4" key="2">
    <citation type="submission" date="2018-11" db="EMBL/GenBank/DDBJ databases">
        <authorList>
            <consortium name="Pathogen Informatics"/>
        </authorList>
    </citation>
    <scope>NUCLEOTIDE SEQUENCE [LARGE SCALE GENOMIC DNA]</scope>
</reference>
<feature type="compositionally biased region" description="Polar residues" evidence="1">
    <location>
        <begin position="146"/>
        <end position="157"/>
    </location>
</feature>
<dbReference type="InterPro" id="IPR009060">
    <property type="entry name" value="UBA-like_sf"/>
</dbReference>
<reference evidence="5" key="1">
    <citation type="submission" date="2017-02" db="UniProtKB">
        <authorList>
            <consortium name="WormBaseParasite"/>
        </authorList>
    </citation>
    <scope>IDENTIFICATION</scope>
</reference>
<dbReference type="PANTHER" id="PTHR15960:SF5">
    <property type="entry name" value="LD44032P"/>
    <property type="match status" value="1"/>
</dbReference>
<feature type="domain" description="UBA" evidence="2">
    <location>
        <begin position="348"/>
        <end position="396"/>
    </location>
</feature>
<dbReference type="GO" id="GO:0043162">
    <property type="term" value="P:ubiquitin-dependent protein catabolic process via the multivesicular body sorting pathway"/>
    <property type="evidence" value="ECO:0007669"/>
    <property type="project" value="InterPro"/>
</dbReference>